<keyword evidence="1" id="KW-0472">Membrane</keyword>
<proteinExistence type="predicted"/>
<organism evidence="2">
    <name type="scientific">uncultured Mycobacterium sp</name>
    <dbReference type="NCBI Taxonomy" id="171292"/>
    <lineage>
        <taxon>Bacteria</taxon>
        <taxon>Bacillati</taxon>
        <taxon>Actinomycetota</taxon>
        <taxon>Actinomycetes</taxon>
        <taxon>Mycobacteriales</taxon>
        <taxon>Mycobacteriaceae</taxon>
        <taxon>Mycobacterium</taxon>
        <taxon>environmental samples</taxon>
    </lineage>
</organism>
<sequence length="64" mass="6505">MSTVPSSRSSQDPNHPPAERLPLRWVVIALLAVAAAGVGYLAAGVVTAIVTACTVATALHKIIA</sequence>
<dbReference type="EMBL" id="FLQS01000028">
    <property type="protein sequence ID" value="SBS76643.1"/>
    <property type="molecule type" value="Genomic_DNA"/>
</dbReference>
<feature type="transmembrane region" description="Helical" evidence="1">
    <location>
        <begin position="26"/>
        <end position="59"/>
    </location>
</feature>
<protein>
    <submittedName>
        <fullName evidence="2">Uncharacterized protein</fullName>
    </submittedName>
</protein>
<name>A0A1Y5PDD6_9MYCO</name>
<reference evidence="2" key="1">
    <citation type="submission" date="2016-03" db="EMBL/GenBank/DDBJ databases">
        <authorList>
            <person name="Ploux O."/>
        </authorList>
    </citation>
    <scope>NUCLEOTIDE SEQUENCE</scope>
    <source>
        <strain evidence="2">UC10</strain>
    </source>
</reference>
<dbReference type="AlphaFoldDB" id="A0A1Y5PDD6"/>
<accession>A0A1Y5PDD6</accession>
<keyword evidence="1" id="KW-0812">Transmembrane</keyword>
<evidence type="ECO:0000313" key="2">
    <source>
        <dbReference type="EMBL" id="SBS76643.1"/>
    </source>
</evidence>
<gene>
    <name evidence="2" type="ORF">MHPYR_340052</name>
</gene>
<evidence type="ECO:0000256" key="1">
    <source>
        <dbReference type="SAM" id="Phobius"/>
    </source>
</evidence>
<keyword evidence="1" id="KW-1133">Transmembrane helix</keyword>